<accession>A0A8J6BMV6</accession>
<sequence>MGRTRSRSLERSVSLDTGLLIKFFLPLSIGWEKKVSPKPPAAAAGKKTTNKPEKKQEVQDEVWRKMDEFSEAICSSSTISTSSRQQQQRECPWPWWRRQQQWPWPWAHDSNPKAPTRGISRKRVGCYGGFFKPNKSKNGGTQH</sequence>
<reference evidence="2" key="1">
    <citation type="journal article" date="2021" name="bioRxiv">
        <title>Whole Genome Assembly and Annotation of Northern Wild Rice, Zizania palustris L., Supports a Whole Genome Duplication in the Zizania Genus.</title>
        <authorList>
            <person name="Haas M."/>
            <person name="Kono T."/>
            <person name="Macchietto M."/>
            <person name="Millas R."/>
            <person name="McGilp L."/>
            <person name="Shao M."/>
            <person name="Duquette J."/>
            <person name="Hirsch C.N."/>
            <person name="Kimball J."/>
        </authorList>
    </citation>
    <scope>NUCLEOTIDE SEQUENCE</scope>
    <source>
        <tissue evidence="2">Fresh leaf tissue</tissue>
    </source>
</reference>
<dbReference type="EMBL" id="JAAALK010000081">
    <property type="protein sequence ID" value="KAG8091077.1"/>
    <property type="molecule type" value="Genomic_DNA"/>
</dbReference>
<dbReference type="AlphaFoldDB" id="A0A8J6BMV6"/>
<proteinExistence type="predicted"/>
<evidence type="ECO:0000313" key="2">
    <source>
        <dbReference type="EMBL" id="KAG8091077.1"/>
    </source>
</evidence>
<dbReference type="PANTHER" id="PTHR34193">
    <property type="entry name" value="OS11G0199801 PROTEIN"/>
    <property type="match status" value="1"/>
</dbReference>
<protein>
    <submittedName>
        <fullName evidence="2">Uncharacterized protein</fullName>
    </submittedName>
</protein>
<reference evidence="2" key="2">
    <citation type="submission" date="2021-02" db="EMBL/GenBank/DDBJ databases">
        <authorList>
            <person name="Kimball J.A."/>
            <person name="Haas M.W."/>
            <person name="Macchietto M."/>
            <person name="Kono T."/>
            <person name="Duquette J."/>
            <person name="Shao M."/>
        </authorList>
    </citation>
    <scope>NUCLEOTIDE SEQUENCE</scope>
    <source>
        <tissue evidence="2">Fresh leaf tissue</tissue>
    </source>
</reference>
<dbReference type="PANTHER" id="PTHR34193:SF18">
    <property type="entry name" value="OS11G0199801 PROTEIN"/>
    <property type="match status" value="1"/>
</dbReference>
<feature type="compositionally biased region" description="Basic and acidic residues" evidence="1">
    <location>
        <begin position="50"/>
        <end position="60"/>
    </location>
</feature>
<keyword evidence="3" id="KW-1185">Reference proteome</keyword>
<dbReference type="Proteomes" id="UP000729402">
    <property type="component" value="Unassembled WGS sequence"/>
</dbReference>
<comment type="caution">
    <text evidence="2">The sequence shown here is derived from an EMBL/GenBank/DDBJ whole genome shotgun (WGS) entry which is preliminary data.</text>
</comment>
<evidence type="ECO:0000256" key="1">
    <source>
        <dbReference type="SAM" id="MobiDB-lite"/>
    </source>
</evidence>
<evidence type="ECO:0000313" key="3">
    <source>
        <dbReference type="Proteomes" id="UP000729402"/>
    </source>
</evidence>
<organism evidence="2 3">
    <name type="scientific">Zizania palustris</name>
    <name type="common">Northern wild rice</name>
    <dbReference type="NCBI Taxonomy" id="103762"/>
    <lineage>
        <taxon>Eukaryota</taxon>
        <taxon>Viridiplantae</taxon>
        <taxon>Streptophyta</taxon>
        <taxon>Embryophyta</taxon>
        <taxon>Tracheophyta</taxon>
        <taxon>Spermatophyta</taxon>
        <taxon>Magnoliopsida</taxon>
        <taxon>Liliopsida</taxon>
        <taxon>Poales</taxon>
        <taxon>Poaceae</taxon>
        <taxon>BOP clade</taxon>
        <taxon>Oryzoideae</taxon>
        <taxon>Oryzeae</taxon>
        <taxon>Zizaniinae</taxon>
        <taxon>Zizania</taxon>
    </lineage>
</organism>
<name>A0A8J6BMV6_ZIZPA</name>
<gene>
    <name evidence="2" type="ORF">GUJ93_ZPchr0011g28901</name>
</gene>
<feature type="region of interest" description="Disordered" evidence="1">
    <location>
        <begin position="33"/>
        <end position="60"/>
    </location>
</feature>